<dbReference type="SUPFAM" id="SSF49354">
    <property type="entry name" value="PapD-like"/>
    <property type="match status" value="1"/>
</dbReference>
<dbReference type="InterPro" id="IPR013783">
    <property type="entry name" value="Ig-like_fold"/>
</dbReference>
<feature type="signal peptide" evidence="1">
    <location>
        <begin position="1"/>
        <end position="22"/>
    </location>
</feature>
<evidence type="ECO:0000256" key="1">
    <source>
        <dbReference type="SAM" id="SignalP"/>
    </source>
</evidence>
<protein>
    <recommendedName>
        <fullName evidence="4">Molecular chaperone</fullName>
    </recommendedName>
</protein>
<reference evidence="2" key="1">
    <citation type="submission" date="2023-02" db="EMBL/GenBank/DDBJ databases">
        <title>Isolation, identification, and genome analysis of Vibrio campbellii in the Penaeus vannamei larvae stage.</title>
        <authorList>
            <person name="Huang T."/>
            <person name="Zhang B."/>
        </authorList>
    </citation>
    <scope>NUCLEOTIDE SEQUENCE</scope>
    <source>
        <strain evidence="2">20220413_1</strain>
    </source>
</reference>
<evidence type="ECO:0000313" key="2">
    <source>
        <dbReference type="EMBL" id="WDG07091.1"/>
    </source>
</evidence>
<dbReference type="InterPro" id="IPR008962">
    <property type="entry name" value="PapD-like_sf"/>
</dbReference>
<organism evidence="2 3">
    <name type="scientific">Vibrio campbellii</name>
    <dbReference type="NCBI Taxonomy" id="680"/>
    <lineage>
        <taxon>Bacteria</taxon>
        <taxon>Pseudomonadati</taxon>
        <taxon>Pseudomonadota</taxon>
        <taxon>Gammaproteobacteria</taxon>
        <taxon>Vibrionales</taxon>
        <taxon>Vibrionaceae</taxon>
        <taxon>Vibrio</taxon>
    </lineage>
</organism>
<feature type="chain" id="PRO_5042816380" description="Molecular chaperone" evidence="1">
    <location>
        <begin position="23"/>
        <end position="248"/>
    </location>
</feature>
<dbReference type="Proteomes" id="UP001219537">
    <property type="component" value="Chromosome 1"/>
</dbReference>
<sequence length="248" mass="27857">MMKKLFKKILLCAPFIPMTSQAIGIDSMMEFTVDGKAAFHITNGAEYRQFLQVGIAELSVVDGELKTTRYTRDNIDDWSLTVRPARTVIDPELQKAFQVSYTPQKNQLIDKDKVYQLSFIPTPYFAEGEKVTHTVQVAVGFAPIVIVPAREDKPIAYEMSYEGATMQLKNKGGTYLRAYLDACPSGLKGKQREECTSVVYGLSGRNLPIELKDKMKNAKEIKVELSTHNSKYKETFSLKPGKAHSSEE</sequence>
<keyword evidence="1" id="KW-0732">Signal</keyword>
<gene>
    <name evidence="2" type="ORF">PUN50_10050</name>
</gene>
<dbReference type="Gene3D" id="2.60.40.10">
    <property type="entry name" value="Immunoglobulins"/>
    <property type="match status" value="1"/>
</dbReference>
<evidence type="ECO:0000313" key="3">
    <source>
        <dbReference type="Proteomes" id="UP001219537"/>
    </source>
</evidence>
<dbReference type="RefSeq" id="WP_274290305.1">
    <property type="nucleotide sequence ID" value="NZ_CP117988.1"/>
</dbReference>
<dbReference type="AlphaFoldDB" id="A0AAQ2XWY2"/>
<accession>A0AAQ2XWY2</accession>
<name>A0AAQ2XWY2_9VIBR</name>
<proteinExistence type="predicted"/>
<evidence type="ECO:0008006" key="4">
    <source>
        <dbReference type="Google" id="ProtNLM"/>
    </source>
</evidence>
<dbReference type="EMBL" id="CP117988">
    <property type="protein sequence ID" value="WDG07091.1"/>
    <property type="molecule type" value="Genomic_DNA"/>
</dbReference>